<evidence type="ECO:0000256" key="7">
    <source>
        <dbReference type="ARBA" id="ARBA00023016"/>
    </source>
</evidence>
<keyword evidence="7" id="KW-0346">Stress response</keyword>
<dbReference type="AlphaFoldDB" id="A0A4R3MZV9"/>
<dbReference type="Pfam" id="PF07927">
    <property type="entry name" value="HicA_toxin"/>
    <property type="match status" value="1"/>
</dbReference>
<keyword evidence="5" id="KW-0378">Hydrolase</keyword>
<dbReference type="InterPro" id="IPR038570">
    <property type="entry name" value="HicA_sf"/>
</dbReference>
<proteinExistence type="inferred from homology"/>
<keyword evidence="2" id="KW-1277">Toxin-antitoxin system</keyword>
<dbReference type="RefSeq" id="WP_132977696.1">
    <property type="nucleotide sequence ID" value="NZ_SMAO01000006.1"/>
</dbReference>
<evidence type="ECO:0000256" key="6">
    <source>
        <dbReference type="ARBA" id="ARBA00022884"/>
    </source>
</evidence>
<keyword evidence="4" id="KW-0255">Endonuclease</keyword>
<keyword evidence="3" id="KW-0540">Nuclease</keyword>
<keyword evidence="9" id="KW-1185">Reference proteome</keyword>
<comment type="similarity">
    <text evidence="1">Belongs to the HicA mRNA interferase family.</text>
</comment>
<evidence type="ECO:0000256" key="4">
    <source>
        <dbReference type="ARBA" id="ARBA00022759"/>
    </source>
</evidence>
<evidence type="ECO:0000256" key="3">
    <source>
        <dbReference type="ARBA" id="ARBA00022722"/>
    </source>
</evidence>
<dbReference type="GO" id="GO:0003729">
    <property type="term" value="F:mRNA binding"/>
    <property type="evidence" value="ECO:0007669"/>
    <property type="project" value="InterPro"/>
</dbReference>
<dbReference type="GO" id="GO:0004519">
    <property type="term" value="F:endonuclease activity"/>
    <property type="evidence" value="ECO:0007669"/>
    <property type="project" value="UniProtKB-KW"/>
</dbReference>
<dbReference type="GO" id="GO:0016787">
    <property type="term" value="F:hydrolase activity"/>
    <property type="evidence" value="ECO:0007669"/>
    <property type="project" value="UniProtKB-KW"/>
</dbReference>
<reference evidence="8 9" key="1">
    <citation type="submission" date="2019-03" db="EMBL/GenBank/DDBJ databases">
        <title>Genomic Encyclopedia of Type Strains, Phase IV (KMG-IV): sequencing the most valuable type-strain genomes for metagenomic binning, comparative biology and taxonomic classification.</title>
        <authorList>
            <person name="Goeker M."/>
        </authorList>
    </citation>
    <scope>NUCLEOTIDE SEQUENCE [LARGE SCALE GENOMIC DNA]</scope>
    <source>
        <strain evidence="8 9">DSM 13587</strain>
    </source>
</reference>
<organism evidence="8 9">
    <name type="scientific">Thiobaca trueperi</name>
    <dbReference type="NCBI Taxonomy" id="127458"/>
    <lineage>
        <taxon>Bacteria</taxon>
        <taxon>Pseudomonadati</taxon>
        <taxon>Pseudomonadota</taxon>
        <taxon>Gammaproteobacteria</taxon>
        <taxon>Chromatiales</taxon>
        <taxon>Chromatiaceae</taxon>
        <taxon>Thiobaca</taxon>
    </lineage>
</organism>
<name>A0A4R3MZV9_9GAMM</name>
<sequence length="64" mass="7046">MITTRNSKQLKADGWTLRGVKGSHHIFTHPSKPGHLSVPHPRQDLGLGLVRQVLKQAGLDRSGE</sequence>
<gene>
    <name evidence="8" type="ORF">EDC35_106231</name>
</gene>
<evidence type="ECO:0000313" key="9">
    <source>
        <dbReference type="Proteomes" id="UP000295717"/>
    </source>
</evidence>
<dbReference type="InterPro" id="IPR012933">
    <property type="entry name" value="HicA_mRNA_interferase"/>
</dbReference>
<accession>A0A4R3MZV9</accession>
<dbReference type="OrthoDB" id="9811409at2"/>
<dbReference type="Proteomes" id="UP000295717">
    <property type="component" value="Unassembled WGS sequence"/>
</dbReference>
<evidence type="ECO:0000256" key="2">
    <source>
        <dbReference type="ARBA" id="ARBA00022649"/>
    </source>
</evidence>
<evidence type="ECO:0000256" key="5">
    <source>
        <dbReference type="ARBA" id="ARBA00022801"/>
    </source>
</evidence>
<evidence type="ECO:0000256" key="1">
    <source>
        <dbReference type="ARBA" id="ARBA00006620"/>
    </source>
</evidence>
<comment type="caution">
    <text evidence="8">The sequence shown here is derived from an EMBL/GenBank/DDBJ whole genome shotgun (WGS) entry which is preliminary data.</text>
</comment>
<keyword evidence="6" id="KW-0694">RNA-binding</keyword>
<dbReference type="Gene3D" id="3.30.920.30">
    <property type="entry name" value="Hypothetical protein"/>
    <property type="match status" value="1"/>
</dbReference>
<protein>
    <submittedName>
        <fullName evidence="8">Putative RNA binding protein YcfA (HicA-like mRNA interferase family)</fullName>
    </submittedName>
</protein>
<evidence type="ECO:0000313" key="8">
    <source>
        <dbReference type="EMBL" id="TCT20303.1"/>
    </source>
</evidence>
<dbReference type="SUPFAM" id="SSF54786">
    <property type="entry name" value="YcfA/nrd intein domain"/>
    <property type="match status" value="1"/>
</dbReference>
<dbReference type="EMBL" id="SMAO01000006">
    <property type="protein sequence ID" value="TCT20303.1"/>
    <property type="molecule type" value="Genomic_DNA"/>
</dbReference>